<keyword evidence="5" id="KW-0496">Mitochondrion</keyword>
<dbReference type="PANTHER" id="PTHR36091">
    <property type="entry name" value="ALTERED INHERITANCE OF MITOCHONDRIA PROTEIN 9, MITOCHONDRIAL"/>
    <property type="match status" value="1"/>
</dbReference>
<evidence type="ECO:0000256" key="3">
    <source>
        <dbReference type="ARBA" id="ARBA00016197"/>
    </source>
</evidence>
<dbReference type="InterPro" id="IPR011009">
    <property type="entry name" value="Kinase-like_dom_sf"/>
</dbReference>
<name>A0A5N7B7A5_9EURO</name>
<proteinExistence type="inferred from homology"/>
<evidence type="ECO:0000313" key="9">
    <source>
        <dbReference type="Proteomes" id="UP000326198"/>
    </source>
</evidence>
<comment type="subcellular location">
    <subcellularLocation>
        <location evidence="1">Mitochondrion</location>
    </subcellularLocation>
</comment>
<protein>
    <recommendedName>
        <fullName evidence="3">Altered inheritance of mitochondria protein 9, mitochondrial</fullName>
    </recommendedName>
    <alternativeName>
        <fullName evidence="6">Found in mitochondrial proteome protein 29</fullName>
    </alternativeName>
</protein>
<dbReference type="OrthoDB" id="2831558at2759"/>
<evidence type="ECO:0000256" key="5">
    <source>
        <dbReference type="ARBA" id="ARBA00023128"/>
    </source>
</evidence>
<keyword evidence="9" id="KW-1185">Reference proteome</keyword>
<dbReference type="Gene3D" id="3.90.1200.10">
    <property type="match status" value="1"/>
</dbReference>
<gene>
    <name evidence="8" type="ORF">BDV26DRAFT_281791</name>
</gene>
<dbReference type="Pfam" id="PF01636">
    <property type="entry name" value="APH"/>
    <property type="match status" value="1"/>
</dbReference>
<evidence type="ECO:0000256" key="6">
    <source>
        <dbReference type="ARBA" id="ARBA00031849"/>
    </source>
</evidence>
<dbReference type="AlphaFoldDB" id="A0A5N7B7A5"/>
<organism evidence="8 9">
    <name type="scientific">Aspergillus bertholletiae</name>
    <dbReference type="NCBI Taxonomy" id="1226010"/>
    <lineage>
        <taxon>Eukaryota</taxon>
        <taxon>Fungi</taxon>
        <taxon>Dikarya</taxon>
        <taxon>Ascomycota</taxon>
        <taxon>Pezizomycotina</taxon>
        <taxon>Eurotiomycetes</taxon>
        <taxon>Eurotiomycetidae</taxon>
        <taxon>Eurotiales</taxon>
        <taxon>Aspergillaceae</taxon>
        <taxon>Aspergillus</taxon>
        <taxon>Aspergillus subgen. Circumdati</taxon>
    </lineage>
</organism>
<dbReference type="InterPro" id="IPR051035">
    <property type="entry name" value="Mito_inheritance_9"/>
</dbReference>
<comment type="similarity">
    <text evidence="2">Belongs to the AIM9 family.</text>
</comment>
<sequence length="302" mass="34694">MISINDDYCIGPVFKSIVVSKICLSDLGLALASYSFKHIKLKALIHRGPHFGTKTDHIQGLGAAMKVIPKLASYTTLQRSSRPTLWHGDLHLGHIFVWNRDSSAIVGKIDWQYVSIMPAFMQFGMVKPELPPNFDEMDPDEKTFAIAERNQALLSKCYEGTLVKHHLESYLALTRADSAIRRLFSSTDTTWKDGIVPLCDSLIQISEEWHQVGISEPCPYQIADGDLLKHRLELSQCRDWHELKAYTHELLQSDDDGWVPPQLDFDKVQLRHDELLQLYIQKESEELPEEEAKRLWFYTDRT</sequence>
<reference evidence="8 9" key="1">
    <citation type="submission" date="2019-04" db="EMBL/GenBank/DDBJ databases">
        <title>Friends and foes A comparative genomics studyof 23 Aspergillus species from section Flavi.</title>
        <authorList>
            <consortium name="DOE Joint Genome Institute"/>
            <person name="Kjaerbolling I."/>
            <person name="Vesth T."/>
            <person name="Frisvad J.C."/>
            <person name="Nybo J.L."/>
            <person name="Theobald S."/>
            <person name="Kildgaard S."/>
            <person name="Isbrandt T."/>
            <person name="Kuo A."/>
            <person name="Sato A."/>
            <person name="Lyhne E.K."/>
            <person name="Kogle M.E."/>
            <person name="Wiebenga A."/>
            <person name="Kun R.S."/>
            <person name="Lubbers R.J."/>
            <person name="Makela M.R."/>
            <person name="Barry K."/>
            <person name="Chovatia M."/>
            <person name="Clum A."/>
            <person name="Daum C."/>
            <person name="Haridas S."/>
            <person name="He G."/>
            <person name="LaButti K."/>
            <person name="Lipzen A."/>
            <person name="Mondo S."/>
            <person name="Riley R."/>
            <person name="Salamov A."/>
            <person name="Simmons B.A."/>
            <person name="Magnuson J.K."/>
            <person name="Henrissat B."/>
            <person name="Mortensen U.H."/>
            <person name="Larsen T.O."/>
            <person name="Devries R.P."/>
            <person name="Grigoriev I.V."/>
            <person name="Machida M."/>
            <person name="Baker S.E."/>
            <person name="Andersen M.R."/>
        </authorList>
    </citation>
    <scope>NUCLEOTIDE SEQUENCE [LARGE SCALE GENOMIC DNA]</scope>
    <source>
        <strain evidence="8 9">IBT 29228</strain>
    </source>
</reference>
<dbReference type="GO" id="GO:0005739">
    <property type="term" value="C:mitochondrion"/>
    <property type="evidence" value="ECO:0007669"/>
    <property type="project" value="UniProtKB-SubCell"/>
</dbReference>
<keyword evidence="4" id="KW-0809">Transit peptide</keyword>
<dbReference type="Proteomes" id="UP000326198">
    <property type="component" value="Unassembled WGS sequence"/>
</dbReference>
<evidence type="ECO:0000256" key="1">
    <source>
        <dbReference type="ARBA" id="ARBA00004173"/>
    </source>
</evidence>
<evidence type="ECO:0000256" key="2">
    <source>
        <dbReference type="ARBA" id="ARBA00005543"/>
    </source>
</evidence>
<evidence type="ECO:0000256" key="4">
    <source>
        <dbReference type="ARBA" id="ARBA00022946"/>
    </source>
</evidence>
<dbReference type="PANTHER" id="PTHR36091:SF1">
    <property type="entry name" value="ALTERED INHERITANCE OF MITOCHONDRIA PROTEIN 9, MITOCHONDRIAL"/>
    <property type="match status" value="1"/>
</dbReference>
<feature type="domain" description="Aminoglycoside phosphotransferase" evidence="7">
    <location>
        <begin position="80"/>
        <end position="126"/>
    </location>
</feature>
<dbReference type="SUPFAM" id="SSF56112">
    <property type="entry name" value="Protein kinase-like (PK-like)"/>
    <property type="match status" value="1"/>
</dbReference>
<dbReference type="InterPro" id="IPR002575">
    <property type="entry name" value="Aminoglycoside_PTrfase"/>
</dbReference>
<evidence type="ECO:0000259" key="7">
    <source>
        <dbReference type="Pfam" id="PF01636"/>
    </source>
</evidence>
<evidence type="ECO:0000313" key="8">
    <source>
        <dbReference type="EMBL" id="KAE8377500.1"/>
    </source>
</evidence>
<dbReference type="EMBL" id="ML736222">
    <property type="protein sequence ID" value="KAE8377500.1"/>
    <property type="molecule type" value="Genomic_DNA"/>
</dbReference>
<accession>A0A5N7B7A5</accession>